<dbReference type="Proteomes" id="UP000325440">
    <property type="component" value="Unassembled WGS sequence"/>
</dbReference>
<sequence length="127" mass="14362">MRNFGDPAETLSGEVGRTARVCIMRKSQTAGVRRSESDLFCLLKVLSGQIDDERDFSELSSDVTVQVTQVRSRAKFHIPLIRSNYAASPAVAFSQCNRRYPVFLRGRNRLPVEGGWIRNSRPNGRFE</sequence>
<dbReference type="EMBL" id="CABPRJ010001466">
    <property type="protein sequence ID" value="VVC38243.1"/>
    <property type="molecule type" value="Genomic_DNA"/>
</dbReference>
<evidence type="ECO:0000313" key="2">
    <source>
        <dbReference type="Proteomes" id="UP000325440"/>
    </source>
</evidence>
<protein>
    <submittedName>
        <fullName evidence="1">Uncharacterized protein</fullName>
    </submittedName>
</protein>
<dbReference type="AlphaFoldDB" id="A0A5E4N9J3"/>
<proteinExistence type="predicted"/>
<evidence type="ECO:0000313" key="1">
    <source>
        <dbReference type="EMBL" id="VVC38243.1"/>
    </source>
</evidence>
<reference evidence="1 2" key="1">
    <citation type="submission" date="2019-08" db="EMBL/GenBank/DDBJ databases">
        <authorList>
            <person name="Alioto T."/>
            <person name="Alioto T."/>
            <person name="Gomez Garrido J."/>
        </authorList>
    </citation>
    <scope>NUCLEOTIDE SEQUENCE [LARGE SCALE GENOMIC DNA]</scope>
</reference>
<keyword evidence="2" id="KW-1185">Reference proteome</keyword>
<gene>
    <name evidence="1" type="ORF">CINCED_3A002065</name>
</gene>
<organism evidence="1 2">
    <name type="scientific">Cinara cedri</name>
    <dbReference type="NCBI Taxonomy" id="506608"/>
    <lineage>
        <taxon>Eukaryota</taxon>
        <taxon>Metazoa</taxon>
        <taxon>Ecdysozoa</taxon>
        <taxon>Arthropoda</taxon>
        <taxon>Hexapoda</taxon>
        <taxon>Insecta</taxon>
        <taxon>Pterygota</taxon>
        <taxon>Neoptera</taxon>
        <taxon>Paraneoptera</taxon>
        <taxon>Hemiptera</taxon>
        <taxon>Sternorrhyncha</taxon>
        <taxon>Aphidomorpha</taxon>
        <taxon>Aphidoidea</taxon>
        <taxon>Aphididae</taxon>
        <taxon>Lachninae</taxon>
        <taxon>Cinara</taxon>
    </lineage>
</organism>
<name>A0A5E4N9J3_9HEMI</name>
<accession>A0A5E4N9J3</accession>